<protein>
    <submittedName>
        <fullName evidence="1">Uncharacterized protein</fullName>
    </submittedName>
</protein>
<evidence type="ECO:0000313" key="2">
    <source>
        <dbReference type="Proteomes" id="UP000737018"/>
    </source>
</evidence>
<organism evidence="1 2">
    <name type="scientific">Castanea mollissima</name>
    <name type="common">Chinese chestnut</name>
    <dbReference type="NCBI Taxonomy" id="60419"/>
    <lineage>
        <taxon>Eukaryota</taxon>
        <taxon>Viridiplantae</taxon>
        <taxon>Streptophyta</taxon>
        <taxon>Embryophyta</taxon>
        <taxon>Tracheophyta</taxon>
        <taxon>Spermatophyta</taxon>
        <taxon>Magnoliopsida</taxon>
        <taxon>eudicotyledons</taxon>
        <taxon>Gunneridae</taxon>
        <taxon>Pentapetalae</taxon>
        <taxon>rosids</taxon>
        <taxon>fabids</taxon>
        <taxon>Fagales</taxon>
        <taxon>Fagaceae</taxon>
        <taxon>Castanea</taxon>
    </lineage>
</organism>
<proteinExistence type="predicted"/>
<evidence type="ECO:0000313" key="1">
    <source>
        <dbReference type="EMBL" id="KAF3967155.1"/>
    </source>
</evidence>
<gene>
    <name evidence="1" type="ORF">CMV_008824</name>
</gene>
<dbReference type="EMBL" id="JRKL02000941">
    <property type="protein sequence ID" value="KAF3967155.1"/>
    <property type="molecule type" value="Genomic_DNA"/>
</dbReference>
<accession>A0A8J4RBF6</accession>
<dbReference type="Proteomes" id="UP000737018">
    <property type="component" value="Unassembled WGS sequence"/>
</dbReference>
<sequence length="126" mass="14276">MAINGFIALYANFDEDLCLIPKSPFYLEGAGGEFGNNLLHDITFESLALQLALFIPVKESAKVLIMFNQPVVYECFVHHPLVILLTALEASNALLAYWEPWFLSFSLIGQFMQIRYAYGYIELFNG</sequence>
<dbReference type="AlphaFoldDB" id="A0A8J4RBF6"/>
<name>A0A8J4RBF6_9ROSI</name>
<comment type="caution">
    <text evidence="1">The sequence shown here is derived from an EMBL/GenBank/DDBJ whole genome shotgun (WGS) entry which is preliminary data.</text>
</comment>
<keyword evidence="2" id="KW-1185">Reference proteome</keyword>
<dbReference type="OrthoDB" id="10464993at2759"/>
<reference evidence="1" key="1">
    <citation type="submission" date="2020-03" db="EMBL/GenBank/DDBJ databases">
        <title>Castanea mollissima Vanexum genome sequencing.</title>
        <authorList>
            <person name="Staton M."/>
        </authorList>
    </citation>
    <scope>NUCLEOTIDE SEQUENCE</scope>
    <source>
        <tissue evidence="1">Leaf</tissue>
    </source>
</reference>